<feature type="compositionally biased region" description="Acidic residues" evidence="1">
    <location>
        <begin position="336"/>
        <end position="346"/>
    </location>
</feature>
<protein>
    <recommendedName>
        <fullName evidence="2">PPIase cyclophilin-type domain-containing protein</fullName>
    </recommendedName>
</protein>
<dbReference type="STRING" id="1157962.A0A250WTD2"/>
<proteinExistence type="predicted"/>
<feature type="domain" description="PPIase cyclophilin-type" evidence="2">
    <location>
        <begin position="81"/>
        <end position="226"/>
    </location>
</feature>
<feature type="region of interest" description="Disordered" evidence="1">
    <location>
        <begin position="273"/>
        <end position="346"/>
    </location>
</feature>
<name>A0A250WTD2_9CHLO</name>
<dbReference type="InterPro" id="IPR029000">
    <property type="entry name" value="Cyclophilin-like_dom_sf"/>
</dbReference>
<evidence type="ECO:0000313" key="3">
    <source>
        <dbReference type="EMBL" id="GAX74083.1"/>
    </source>
</evidence>
<dbReference type="PROSITE" id="PS50072">
    <property type="entry name" value="CSA_PPIASE_2"/>
    <property type="match status" value="1"/>
</dbReference>
<dbReference type="GO" id="GO:0003755">
    <property type="term" value="F:peptidyl-prolyl cis-trans isomerase activity"/>
    <property type="evidence" value="ECO:0007669"/>
    <property type="project" value="InterPro"/>
</dbReference>
<accession>A0A250WTD2</accession>
<organism evidence="3 4">
    <name type="scientific">Chlamydomonas eustigma</name>
    <dbReference type="NCBI Taxonomy" id="1157962"/>
    <lineage>
        <taxon>Eukaryota</taxon>
        <taxon>Viridiplantae</taxon>
        <taxon>Chlorophyta</taxon>
        <taxon>core chlorophytes</taxon>
        <taxon>Chlorophyceae</taxon>
        <taxon>CS clade</taxon>
        <taxon>Chlamydomonadales</taxon>
        <taxon>Chlamydomonadaceae</taxon>
        <taxon>Chlamydomonas</taxon>
    </lineage>
</organism>
<reference evidence="3 4" key="1">
    <citation type="submission" date="2017-08" db="EMBL/GenBank/DDBJ databases">
        <title>Acidophilic green algal genome provides insights into adaptation to an acidic environment.</title>
        <authorList>
            <person name="Hirooka S."/>
            <person name="Hirose Y."/>
            <person name="Kanesaki Y."/>
            <person name="Higuchi S."/>
            <person name="Fujiwara T."/>
            <person name="Onuma R."/>
            <person name="Era A."/>
            <person name="Ohbayashi R."/>
            <person name="Uzuka A."/>
            <person name="Nozaki H."/>
            <person name="Yoshikawa H."/>
            <person name="Miyagishima S.Y."/>
        </authorList>
    </citation>
    <scope>NUCLEOTIDE SEQUENCE [LARGE SCALE GENOMIC DNA]</scope>
    <source>
        <strain evidence="3 4">NIES-2499</strain>
    </source>
</reference>
<dbReference type="InterPro" id="IPR002130">
    <property type="entry name" value="Cyclophilin-type_PPIase_dom"/>
</dbReference>
<evidence type="ECO:0000259" key="2">
    <source>
        <dbReference type="PROSITE" id="PS50072"/>
    </source>
</evidence>
<evidence type="ECO:0000313" key="4">
    <source>
        <dbReference type="Proteomes" id="UP000232323"/>
    </source>
</evidence>
<keyword evidence="4" id="KW-1185">Reference proteome</keyword>
<dbReference type="Gene3D" id="2.40.100.10">
    <property type="entry name" value="Cyclophilin-like"/>
    <property type="match status" value="1"/>
</dbReference>
<dbReference type="OrthoDB" id="408413at2759"/>
<dbReference type="SUPFAM" id="SSF50891">
    <property type="entry name" value="Cyclophilin-like"/>
    <property type="match status" value="1"/>
</dbReference>
<dbReference type="AlphaFoldDB" id="A0A250WTD2"/>
<dbReference type="Pfam" id="PF00160">
    <property type="entry name" value="Pro_isomerase"/>
    <property type="match status" value="1"/>
</dbReference>
<feature type="compositionally biased region" description="Polar residues" evidence="1">
    <location>
        <begin position="290"/>
        <end position="300"/>
    </location>
</feature>
<evidence type="ECO:0000256" key="1">
    <source>
        <dbReference type="SAM" id="MobiDB-lite"/>
    </source>
</evidence>
<comment type="caution">
    <text evidence="3">The sequence shown here is derived from an EMBL/GenBank/DDBJ whole genome shotgun (WGS) entry which is preliminary data.</text>
</comment>
<sequence>MFDFIGNRRPHYPSTMTRFIGEAIAHRKTSASNDVYKSRAKKMAKFLETGSHDDVELAQRLRENKLPELPEYDPNLRSFVFMDLSIANKLIGRLVIELFDDLIPVGASHFRNRCLPGSRTCLAGTSIQKLVPHYAAFLGKSSALEEGMTLRPVNALRSMQAGTVSLSMKGDEVAIALARSLTLDTTGYQVVGRVHKGLEVLQQLNDVAVGPDSIPFSKVLVSKSGSTNPNGDFEDLEGSRPVTAADAMARLKEQSASARTAVLEALEVGLSSSLNKRKSQEDASAAGRSSPDTAHQNPSLKQHGKSADALTTKASERQASRISKSKALDSVLGVLSDEEDDSDDGA</sequence>
<dbReference type="EMBL" id="BEGY01000006">
    <property type="protein sequence ID" value="GAX74083.1"/>
    <property type="molecule type" value="Genomic_DNA"/>
</dbReference>
<dbReference type="Proteomes" id="UP000232323">
    <property type="component" value="Unassembled WGS sequence"/>
</dbReference>
<gene>
    <name evidence="3" type="ORF">CEUSTIGMA_g1533.t1</name>
</gene>